<protein>
    <submittedName>
        <fullName evidence="2">Retrovirus-related Pol polyprotein from transposon TNT 1-94</fullName>
    </submittedName>
</protein>
<evidence type="ECO:0000259" key="1">
    <source>
        <dbReference type="Pfam" id="PF13976"/>
    </source>
</evidence>
<gene>
    <name evidence="2" type="ORF">KK1_027254</name>
</gene>
<evidence type="ECO:0000313" key="2">
    <source>
        <dbReference type="EMBL" id="KYP50899.1"/>
    </source>
</evidence>
<dbReference type="InterPro" id="IPR012337">
    <property type="entry name" value="RNaseH-like_sf"/>
</dbReference>
<dbReference type="InterPro" id="IPR036397">
    <property type="entry name" value="RNaseH_sf"/>
</dbReference>
<reference evidence="2" key="1">
    <citation type="journal article" date="2012" name="Nat. Biotechnol.">
        <title>Draft genome sequence of pigeonpea (Cajanus cajan), an orphan legume crop of resource-poor farmers.</title>
        <authorList>
            <person name="Varshney R.K."/>
            <person name="Chen W."/>
            <person name="Li Y."/>
            <person name="Bharti A.K."/>
            <person name="Saxena R.K."/>
            <person name="Schlueter J.A."/>
            <person name="Donoghue M.T."/>
            <person name="Azam S."/>
            <person name="Fan G."/>
            <person name="Whaley A.M."/>
            <person name="Farmer A.D."/>
            <person name="Sheridan J."/>
            <person name="Iwata A."/>
            <person name="Tuteja R."/>
            <person name="Penmetsa R.V."/>
            <person name="Wu W."/>
            <person name="Upadhyaya H.D."/>
            <person name="Yang S.P."/>
            <person name="Shah T."/>
            <person name="Saxena K.B."/>
            <person name="Michael T."/>
            <person name="McCombie W.R."/>
            <person name="Yang B."/>
            <person name="Zhang G."/>
            <person name="Yang H."/>
            <person name="Wang J."/>
            <person name="Spillane C."/>
            <person name="Cook D.R."/>
            <person name="May G.D."/>
            <person name="Xu X."/>
            <person name="Jackson S.A."/>
        </authorList>
    </citation>
    <scope>NUCLEOTIDE SEQUENCE [LARGE SCALE GENOMIC DNA]</scope>
</reference>
<dbReference type="Gramene" id="C.cajan_26297.t">
    <property type="protein sequence ID" value="C.cajan_26297.t.cds1"/>
    <property type="gene ID" value="C.cajan_26297"/>
</dbReference>
<proteinExistence type="predicted"/>
<dbReference type="Pfam" id="PF13976">
    <property type="entry name" value="gag_pre-integrs"/>
    <property type="match status" value="1"/>
</dbReference>
<dbReference type="InterPro" id="IPR039537">
    <property type="entry name" value="Retrotran_Ty1/copia-like"/>
</dbReference>
<dbReference type="PANTHER" id="PTHR42648">
    <property type="entry name" value="TRANSPOSASE, PUTATIVE-RELATED"/>
    <property type="match status" value="1"/>
</dbReference>
<dbReference type="Proteomes" id="UP000075243">
    <property type="component" value="Unassembled WGS sequence"/>
</dbReference>
<name>A0A151S7Z2_CAJCA</name>
<dbReference type="GO" id="GO:0003676">
    <property type="term" value="F:nucleic acid binding"/>
    <property type="evidence" value="ECO:0007669"/>
    <property type="project" value="InterPro"/>
</dbReference>
<feature type="domain" description="GAG-pre-integrase" evidence="1">
    <location>
        <begin position="46"/>
        <end position="92"/>
    </location>
</feature>
<sequence length="165" mass="19164">MIGTAKAERGLNIFIQTVESSQSTVVCNKLSSFVYNTISEIFSCNFPFSLSNLWHYRLGHPSFDRRQAISEMYHFIYCNKNHVFDICYIAKQRKLSFPLSSSFTTTIFEFIHADIWGPIFVMSIHGHSYFLAIVDDYSRHTWIYLLKNKVEVGHLNQAFCALVEN</sequence>
<dbReference type="Gene3D" id="3.30.420.10">
    <property type="entry name" value="Ribonuclease H-like superfamily/Ribonuclease H"/>
    <property type="match status" value="1"/>
</dbReference>
<dbReference type="SUPFAM" id="SSF53098">
    <property type="entry name" value="Ribonuclease H-like"/>
    <property type="match status" value="1"/>
</dbReference>
<dbReference type="PANTHER" id="PTHR42648:SF31">
    <property type="entry name" value="RNA-DIRECTED DNA POLYMERASE"/>
    <property type="match status" value="1"/>
</dbReference>
<dbReference type="InterPro" id="IPR025724">
    <property type="entry name" value="GAG-pre-integrase_dom"/>
</dbReference>
<dbReference type="EMBL" id="KQ483446">
    <property type="protein sequence ID" value="KYP50899.1"/>
    <property type="molecule type" value="Genomic_DNA"/>
</dbReference>
<evidence type="ECO:0000313" key="3">
    <source>
        <dbReference type="Proteomes" id="UP000075243"/>
    </source>
</evidence>
<organism evidence="2 3">
    <name type="scientific">Cajanus cajan</name>
    <name type="common">Pigeon pea</name>
    <name type="synonym">Cajanus indicus</name>
    <dbReference type="NCBI Taxonomy" id="3821"/>
    <lineage>
        <taxon>Eukaryota</taxon>
        <taxon>Viridiplantae</taxon>
        <taxon>Streptophyta</taxon>
        <taxon>Embryophyta</taxon>
        <taxon>Tracheophyta</taxon>
        <taxon>Spermatophyta</taxon>
        <taxon>Magnoliopsida</taxon>
        <taxon>eudicotyledons</taxon>
        <taxon>Gunneridae</taxon>
        <taxon>Pentapetalae</taxon>
        <taxon>rosids</taxon>
        <taxon>fabids</taxon>
        <taxon>Fabales</taxon>
        <taxon>Fabaceae</taxon>
        <taxon>Papilionoideae</taxon>
        <taxon>50 kb inversion clade</taxon>
        <taxon>NPAAA clade</taxon>
        <taxon>indigoferoid/millettioid clade</taxon>
        <taxon>Phaseoleae</taxon>
        <taxon>Cajanus</taxon>
    </lineage>
</organism>
<keyword evidence="3" id="KW-1185">Reference proteome</keyword>
<dbReference type="AlphaFoldDB" id="A0A151S7Z2"/>
<accession>A0A151S7Z2</accession>